<gene>
    <name evidence="12" type="ORF">SAMN05660648_02675</name>
</gene>
<dbReference type="NCBIfam" id="NF011079">
    <property type="entry name" value="PRK14508.1-2"/>
    <property type="match status" value="1"/>
</dbReference>
<evidence type="ECO:0000256" key="8">
    <source>
        <dbReference type="ARBA" id="ARBA00031423"/>
    </source>
</evidence>
<evidence type="ECO:0000259" key="11">
    <source>
        <dbReference type="SMART" id="SM00642"/>
    </source>
</evidence>
<dbReference type="NCBIfam" id="NF011080">
    <property type="entry name" value="PRK14508.1-3"/>
    <property type="match status" value="1"/>
</dbReference>
<name>A0A1H4A1F6_SELRU</name>
<accession>A0A1H4A1F6</accession>
<dbReference type="GO" id="GO:0004553">
    <property type="term" value="F:hydrolase activity, hydrolyzing O-glycosyl compounds"/>
    <property type="evidence" value="ECO:0007669"/>
    <property type="project" value="InterPro"/>
</dbReference>
<evidence type="ECO:0000256" key="3">
    <source>
        <dbReference type="ARBA" id="ARBA00012560"/>
    </source>
</evidence>
<evidence type="ECO:0000256" key="2">
    <source>
        <dbReference type="ARBA" id="ARBA00005684"/>
    </source>
</evidence>
<organism evidence="12 13">
    <name type="scientific">Selenomonas ruminantium</name>
    <dbReference type="NCBI Taxonomy" id="971"/>
    <lineage>
        <taxon>Bacteria</taxon>
        <taxon>Bacillati</taxon>
        <taxon>Bacillota</taxon>
        <taxon>Negativicutes</taxon>
        <taxon>Selenomonadales</taxon>
        <taxon>Selenomonadaceae</taxon>
        <taxon>Selenomonas</taxon>
    </lineage>
</organism>
<evidence type="ECO:0000313" key="13">
    <source>
        <dbReference type="Proteomes" id="UP000183469"/>
    </source>
</evidence>
<dbReference type="EMBL" id="FNQG01000013">
    <property type="protein sequence ID" value="SEA29294.1"/>
    <property type="molecule type" value="Genomic_DNA"/>
</dbReference>
<evidence type="ECO:0000256" key="5">
    <source>
        <dbReference type="ARBA" id="ARBA00022676"/>
    </source>
</evidence>
<dbReference type="AlphaFoldDB" id="A0A1H4A1F6"/>
<dbReference type="Gene3D" id="2.60.40.1180">
    <property type="entry name" value="Golgi alpha-mannosidase II"/>
    <property type="match status" value="1"/>
</dbReference>
<dbReference type="Pfam" id="PF00128">
    <property type="entry name" value="Alpha-amylase"/>
    <property type="match status" value="1"/>
</dbReference>
<evidence type="ECO:0000256" key="6">
    <source>
        <dbReference type="ARBA" id="ARBA00022679"/>
    </source>
</evidence>
<comment type="similarity">
    <text evidence="2 10">Belongs to the disproportionating enzyme family.</text>
</comment>
<dbReference type="Pfam" id="PF02446">
    <property type="entry name" value="Glyco_hydro_77"/>
    <property type="match status" value="1"/>
</dbReference>
<dbReference type="InterPro" id="IPR006047">
    <property type="entry name" value="GH13_cat_dom"/>
</dbReference>
<dbReference type="CDD" id="cd11338">
    <property type="entry name" value="AmyAc_CMD"/>
    <property type="match status" value="1"/>
</dbReference>
<dbReference type="InterPro" id="IPR013780">
    <property type="entry name" value="Glyco_hydro_b"/>
</dbReference>
<dbReference type="SMART" id="SM00642">
    <property type="entry name" value="Aamy"/>
    <property type="match status" value="1"/>
</dbReference>
<evidence type="ECO:0000256" key="10">
    <source>
        <dbReference type="RuleBase" id="RU361207"/>
    </source>
</evidence>
<dbReference type="GO" id="GO:0005975">
    <property type="term" value="P:carbohydrate metabolic process"/>
    <property type="evidence" value="ECO:0007669"/>
    <property type="project" value="InterPro"/>
</dbReference>
<dbReference type="SUPFAM" id="SSF81296">
    <property type="entry name" value="E set domains"/>
    <property type="match status" value="1"/>
</dbReference>
<dbReference type="InterPro" id="IPR013783">
    <property type="entry name" value="Ig-like_fold"/>
</dbReference>
<comment type="catalytic activity">
    <reaction evidence="1 10">
        <text>Transfers a segment of a (1-&gt;4)-alpha-D-glucan to a new position in an acceptor, which may be glucose or a (1-&gt;4)-alpha-D-glucan.</text>
        <dbReference type="EC" id="2.4.1.25"/>
    </reaction>
</comment>
<protein>
    <recommendedName>
        <fullName evidence="4 10">4-alpha-glucanotransferase</fullName>
        <ecNumber evidence="3 10">2.4.1.25</ecNumber>
    </recommendedName>
    <alternativeName>
        <fullName evidence="8 10">Amylomaltase</fullName>
    </alternativeName>
    <alternativeName>
        <fullName evidence="9 10">Disproportionating enzyme</fullName>
    </alternativeName>
</protein>
<keyword evidence="6 10" id="KW-0808">Transferase</keyword>
<evidence type="ECO:0000256" key="4">
    <source>
        <dbReference type="ARBA" id="ARBA00020295"/>
    </source>
</evidence>
<dbReference type="SUPFAM" id="SSF51445">
    <property type="entry name" value="(Trans)glycosidases"/>
    <property type="match status" value="2"/>
</dbReference>
<dbReference type="NCBIfam" id="TIGR00217">
    <property type="entry name" value="malQ"/>
    <property type="match status" value="1"/>
</dbReference>
<proteinExistence type="inferred from homology"/>
<feature type="domain" description="Glycosyl hydrolase family 13 catalytic" evidence="11">
    <location>
        <begin position="144"/>
        <end position="550"/>
    </location>
</feature>
<dbReference type="CDD" id="cd02857">
    <property type="entry name" value="E_set_CDase_PDE_N"/>
    <property type="match status" value="1"/>
</dbReference>
<dbReference type="PANTHER" id="PTHR32438">
    <property type="entry name" value="4-ALPHA-GLUCANOTRANSFERASE DPE1, CHLOROPLASTIC/AMYLOPLASTIC"/>
    <property type="match status" value="1"/>
</dbReference>
<keyword evidence="5 10" id="KW-0328">Glycosyltransferase</keyword>
<dbReference type="Gene3D" id="3.20.20.80">
    <property type="entry name" value="Glycosidases"/>
    <property type="match status" value="2"/>
</dbReference>
<dbReference type="PANTHER" id="PTHR32438:SF5">
    <property type="entry name" value="4-ALPHA-GLUCANOTRANSFERASE DPE1, CHLOROPLASTIC_AMYLOPLASTIC"/>
    <property type="match status" value="1"/>
</dbReference>
<dbReference type="InterPro" id="IPR004185">
    <property type="entry name" value="Glyco_hydro_13_lg-like_dom"/>
</dbReference>
<evidence type="ECO:0000313" key="12">
    <source>
        <dbReference type="EMBL" id="SEA29294.1"/>
    </source>
</evidence>
<evidence type="ECO:0000256" key="7">
    <source>
        <dbReference type="ARBA" id="ARBA00023277"/>
    </source>
</evidence>
<dbReference type="Gene3D" id="3.90.400.10">
    <property type="entry name" value="Oligo-1,6-glucosidase, Domain 2"/>
    <property type="match status" value="1"/>
</dbReference>
<dbReference type="InterPro" id="IPR017853">
    <property type="entry name" value="GH"/>
</dbReference>
<dbReference type="OrthoDB" id="9805159at2"/>
<dbReference type="Gene3D" id="2.60.40.10">
    <property type="entry name" value="Immunoglobulins"/>
    <property type="match status" value="1"/>
</dbReference>
<dbReference type="EC" id="2.4.1.25" evidence="3 10"/>
<dbReference type="InterPro" id="IPR003385">
    <property type="entry name" value="Glyco_hydro_77"/>
</dbReference>
<sequence>MLVRNEVEHNSHNVYYRSPIGAAEAGSKVRLGLQIKSRQQINQVLLRLWQDQQGEKLLPLTTKDPQEAEVRYYSLEVEMPAKGCLLWYYFIISCSDGTCYYGNNMEHLGGSGGVYPNVPPSYQITVYNKGAKTPDWFKHAVMYQIFPDRFYRQGDKLIEKEGAVYHASWTDDPCYYKDPDTKEIVSYDFYGGNIAGIMAKLDYLKELGISVIYLNPVFESESNHHYDTGDYHKIDPILGTNEEFRDLVEVAKKKGIRIILDGVFSHTGSNSRYFNRKGKYEGVGAFQSEKSPYYEWYNFRNFPYEYDCWWNFDTLPNVTETTPSYMDFIYRAPDSVLHHWLSEGIAGWRLDVIDELPEPFSQGFYAELKKTDKDAVMIGEVWEDASNKIAYGTPRKYLCGQEMDSAMNYPFRKILLDYLLGYVTAHNTMLQLNSLRENYPRENFYAMMNLIGSHDVQRAITLLGETPYYDGMPAVEQCRAKLTPEMYKVGKARLKMAALFQMAYPGVPCIYYGDEIGMEGFKDPTNRRPYKWQGGDEELREYYRTIIKARNEHDALQTGELLSLTAEGDVLAFARVVRSGHDVFGADADSGAFIAVFNRSRSESHTVTLDISDFADGQFADMVAVEGVKVEKLVSVRGKLTVKMPPLTARLLEYEPLPRKYERGAGILLHPTCLPSKYGIGDMGKEAYKFVDFLAEAGQKVWQILPLGPVGFGYSPYQSPSAFAGNPLLIDVDELLEQGWLTPAEAKMPYASKSSFIDFERVISFKQKCFKKAWLAFQKSKDVEIKGQFQAFIEEAASWLDDYALFDAAKKDFKNKAWYEWPEPVKSRDKKALAKLAERLEENVGYAKFVQFIFHKQWSKLHEYAASKGIKIMGDMPIFISHDSADVWANQKLFDLNEDGTAKTVAGVPPDYFSANGQLWGNPQYDWKAMEKENYAWWKKRFENLHRLVDIVRIDHFRGFESYWEVDGKAETAINGHWRKGPGKAFFDIIRKEVPGLEIVAEDLGIITDEVEALREDCGFPGMKVLHFTLHFNEQGRLGFVAPENSIVYTGTHDNNTTVGWYKQDIDEATRAAVAALLNKPMDRPKEIAKGLLKFAYASEARLAIAPMQDLLGLDERGRMNTPGTVGLNWKWCLKPDYLLELEPAELKAMCKKYERC</sequence>
<keyword evidence="7 10" id="KW-0119">Carbohydrate metabolism</keyword>
<dbReference type="Proteomes" id="UP000183469">
    <property type="component" value="Unassembled WGS sequence"/>
</dbReference>
<dbReference type="GO" id="GO:0004134">
    <property type="term" value="F:4-alpha-glucanotransferase activity"/>
    <property type="evidence" value="ECO:0007669"/>
    <property type="project" value="UniProtKB-EC"/>
</dbReference>
<dbReference type="RefSeq" id="WP_074673221.1">
    <property type="nucleotide sequence ID" value="NZ_FNQG01000013.1"/>
</dbReference>
<reference evidence="12 13" key="1">
    <citation type="submission" date="2016-10" db="EMBL/GenBank/DDBJ databases">
        <authorList>
            <person name="de Groot N.N."/>
        </authorList>
    </citation>
    <scope>NUCLEOTIDE SEQUENCE [LARGE SCALE GENOMIC DNA]</scope>
    <source>
        <strain evidence="12 13">DSM 2872</strain>
    </source>
</reference>
<dbReference type="InterPro" id="IPR045857">
    <property type="entry name" value="O16G_dom_2"/>
</dbReference>
<evidence type="ECO:0000256" key="1">
    <source>
        <dbReference type="ARBA" id="ARBA00000439"/>
    </source>
</evidence>
<dbReference type="InterPro" id="IPR014756">
    <property type="entry name" value="Ig_E-set"/>
</dbReference>
<evidence type="ECO:0000256" key="9">
    <source>
        <dbReference type="ARBA" id="ARBA00031501"/>
    </source>
</evidence>